<evidence type="ECO:0000313" key="1">
    <source>
        <dbReference type="EMBL" id="MCQ9210126.1"/>
    </source>
</evidence>
<keyword evidence="2" id="KW-1185">Reference proteome</keyword>
<accession>A0ABT1WNQ5</accession>
<proteinExistence type="predicted"/>
<reference evidence="1" key="3">
    <citation type="journal article" date="2023" name="Microbiol. Resour. Announc.">
        <title>Draft Genome Sequence of Granulicatella sp. Strain S8, Isolated from a Marine Fish, Seriola quinqueradiata.</title>
        <authorList>
            <person name="Lee M."/>
            <person name="Farooq A."/>
            <person name="Jeong J.B."/>
            <person name="Jung M.Y."/>
        </authorList>
    </citation>
    <scope>NUCLEOTIDE SEQUENCE</scope>
    <source>
        <strain evidence="1">S8</strain>
    </source>
</reference>
<dbReference type="RefSeq" id="WP_256945242.1">
    <property type="nucleotide sequence ID" value="NZ_JANHNZ010000005.1"/>
</dbReference>
<reference evidence="1" key="1">
    <citation type="submission" date="2022-07" db="EMBL/GenBank/DDBJ databases">
        <authorList>
            <person name="Jung M.-Y."/>
            <person name="Lee M."/>
        </authorList>
    </citation>
    <scope>NUCLEOTIDE SEQUENCE</scope>
    <source>
        <strain evidence="1">S8</strain>
    </source>
</reference>
<reference evidence="1" key="2">
    <citation type="journal article" date="2023" name="Curr. Microbiol.">
        <title>Granulicatella seriolae sp. nov., a Novel Facultative Anaerobe Isolated from Yellowtail Marine Fish.</title>
        <authorList>
            <person name="Lee M."/>
            <person name="Choi Y.J."/>
            <person name="Farooq A."/>
            <person name="Jeong J.B."/>
            <person name="Jung M.Y."/>
        </authorList>
    </citation>
    <scope>NUCLEOTIDE SEQUENCE</scope>
    <source>
        <strain evidence="1">S8</strain>
    </source>
</reference>
<protein>
    <submittedName>
        <fullName evidence="1">Uncharacterized protein</fullName>
    </submittedName>
</protein>
<name>A0ABT1WNQ5_9LACT</name>
<evidence type="ECO:0000313" key="2">
    <source>
        <dbReference type="Proteomes" id="UP001059480"/>
    </source>
</evidence>
<sequence>MDKILNNSESINIESKPDTKEIELLEFIAIIEELVSLDTIRKIDYLKNSQIPMPEPIQELPSNLNAVDYQFQSIINLHLLEFLKRNQTILSEYGCAQYQRVYPLLLKSKLSMEHFNRPYHDYVRHFTTQWNQAIKENNIRDFCSQLDKHKYFLQEYFSILYGKKSMTHQEVLEHRFGSALTKHYSSQIQSYRKNYQNFYGKLKKGEDFSSDRQFLSALSQSEIAEVLENQIQYFKQIFADFTIEIVFAEHHLPSIHQLDKCSYTIFLPKRFTFAQQLHTLLGYLAHVFYPQYLEVQENEVPLWINDLSSQSSISFMEAVLINHFQLLPVLSKDYLHRLSQDILRVSQAETKPKLTQLQVELLTQFLSLQKNPLDSTLSNPIQRILTLSVEHNVEELWFNDEITSQELAYYFQEEFQTFVAKKPSHHMEGSLRMKNWITGDLGNAFAMMAGFLSIFSNGLIDSRTNHNYSIFFHHLQTNTLSDWKPTKLKTIAERTDCNHGQMGSVFFSQVFSKQYLNSFKK</sequence>
<dbReference type="Proteomes" id="UP001059480">
    <property type="component" value="Unassembled WGS sequence"/>
</dbReference>
<organism evidence="1 2">
    <name type="scientific">Granulicatella seriolae</name>
    <dbReference type="NCBI Taxonomy" id="2967226"/>
    <lineage>
        <taxon>Bacteria</taxon>
        <taxon>Bacillati</taxon>
        <taxon>Bacillota</taxon>
        <taxon>Bacilli</taxon>
        <taxon>Lactobacillales</taxon>
        <taxon>Carnobacteriaceae</taxon>
        <taxon>Granulicatella</taxon>
    </lineage>
</organism>
<comment type="caution">
    <text evidence="1">The sequence shown here is derived from an EMBL/GenBank/DDBJ whole genome shotgun (WGS) entry which is preliminary data.</text>
</comment>
<dbReference type="EMBL" id="JANHNZ010000005">
    <property type="protein sequence ID" value="MCQ9210126.1"/>
    <property type="molecule type" value="Genomic_DNA"/>
</dbReference>
<gene>
    <name evidence="1" type="ORF">NPA36_06135</name>
</gene>